<dbReference type="GeneID" id="66117093"/>
<sequence>MSLVSRRFISSLVAKPNAITLSLLQSKLSKGDHSQDELVNLVQALIASENQSKNELINMIFDGIDSFGIYFKIPQVSKLPLESQIRLLDLNPGRVLLSKELAKEFARDHPSLSLKLLEKVIRGERYEALEFEMELQELLETLELMKGEEKFQVSTDLLEEIILKLDKLNAISMLDQMATVCEISPQALSIILDGNDLNPYTYLKLFGYLEQGELNSITNYVNAIEVLNNNEELLKSISAHEESIAKGLGIPFVLVDLASIFAIVESKEIESVAIRLQLMKYLAYRLNDFPKLLQKYHYYSTHAKSEFHLLQNQLVIIYGYHLVDTQIEINLQIMNSLLTEEITVAQLQLLIIANAVFDADNLIQVFNDYISQLSTKTSEKTNRSPSGRLTEALVVAFLSRNDREFAQLILEKLASNGKVGELEVTLIKKHLKVWGDSFAESENWIDAEPIFRKHVLQFMQTL</sequence>
<dbReference type="Proteomes" id="UP000790833">
    <property type="component" value="Unassembled WGS sequence"/>
</dbReference>
<proteinExistence type="predicted"/>
<accession>A0A9P8AJT1</accession>
<keyword evidence="2" id="KW-1185">Reference proteome</keyword>
<dbReference type="AlphaFoldDB" id="A0A9P8AJT1"/>
<name>A0A9P8AJT1_9ASCO</name>
<gene>
    <name evidence="1" type="ORF">KQ657_003719</name>
</gene>
<evidence type="ECO:0000313" key="1">
    <source>
        <dbReference type="EMBL" id="KAG7195194.1"/>
    </source>
</evidence>
<evidence type="ECO:0000313" key="2">
    <source>
        <dbReference type="Proteomes" id="UP000790833"/>
    </source>
</evidence>
<dbReference type="RefSeq" id="XP_043050741.1">
    <property type="nucleotide sequence ID" value="XM_043194417.1"/>
</dbReference>
<organism evidence="1 2">
    <name type="scientific">Scheffersomyces spartinae</name>
    <dbReference type="NCBI Taxonomy" id="45513"/>
    <lineage>
        <taxon>Eukaryota</taxon>
        <taxon>Fungi</taxon>
        <taxon>Dikarya</taxon>
        <taxon>Ascomycota</taxon>
        <taxon>Saccharomycotina</taxon>
        <taxon>Pichiomycetes</taxon>
        <taxon>Debaryomycetaceae</taxon>
        <taxon>Scheffersomyces</taxon>
    </lineage>
</organism>
<reference evidence="1" key="1">
    <citation type="submission" date="2021-03" db="EMBL/GenBank/DDBJ databases">
        <authorList>
            <person name="Palmer J.M."/>
        </authorList>
    </citation>
    <scope>NUCLEOTIDE SEQUENCE</scope>
    <source>
        <strain evidence="1">ARV_011</strain>
    </source>
</reference>
<protein>
    <submittedName>
        <fullName evidence="1">Uncharacterized protein</fullName>
    </submittedName>
</protein>
<dbReference type="EMBL" id="JAHMUF010000004">
    <property type="protein sequence ID" value="KAG7195194.1"/>
    <property type="molecule type" value="Genomic_DNA"/>
</dbReference>
<dbReference type="OrthoDB" id="4046837at2759"/>
<comment type="caution">
    <text evidence="1">The sequence shown here is derived from an EMBL/GenBank/DDBJ whole genome shotgun (WGS) entry which is preliminary data.</text>
</comment>